<dbReference type="Proteomes" id="UP000198906">
    <property type="component" value="Unassembled WGS sequence"/>
</dbReference>
<evidence type="ECO:0000313" key="1">
    <source>
        <dbReference type="EMBL" id="SCL21559.1"/>
    </source>
</evidence>
<dbReference type="RefSeq" id="WP_091459241.1">
    <property type="nucleotide sequence ID" value="NZ_FMHU01000002.1"/>
</dbReference>
<dbReference type="EMBL" id="FMHU01000002">
    <property type="protein sequence ID" value="SCL21772.1"/>
    <property type="molecule type" value="Genomic_DNA"/>
</dbReference>
<dbReference type="EMBL" id="FMHU01000002">
    <property type="protein sequence ID" value="SCL21559.1"/>
    <property type="molecule type" value="Genomic_DNA"/>
</dbReference>
<sequence>MPTTTAPPTHFVSFVTRSSRGWTSITLPAGIQSPADIEAIQSYLRTQTGQPGLTVTGWQRFETEASR</sequence>
<keyword evidence="3" id="KW-1185">Reference proteome</keyword>
<dbReference type="STRING" id="47866.GA0074694_3070"/>
<proteinExistence type="predicted"/>
<reference evidence="3" key="1">
    <citation type="submission" date="2016-06" db="EMBL/GenBank/DDBJ databases">
        <authorList>
            <person name="Varghese N."/>
        </authorList>
    </citation>
    <scope>NUCLEOTIDE SEQUENCE [LARGE SCALE GENOMIC DNA]</scope>
    <source>
        <strain evidence="3">DSM 46123</strain>
    </source>
</reference>
<protein>
    <submittedName>
        <fullName evidence="1">Uncharacterized protein</fullName>
    </submittedName>
</protein>
<accession>A0A1C6RWY8</accession>
<organism evidence="1 3">
    <name type="scientific">Micromonospora inyonensis</name>
    <dbReference type="NCBI Taxonomy" id="47866"/>
    <lineage>
        <taxon>Bacteria</taxon>
        <taxon>Bacillati</taxon>
        <taxon>Actinomycetota</taxon>
        <taxon>Actinomycetes</taxon>
        <taxon>Micromonosporales</taxon>
        <taxon>Micromonosporaceae</taxon>
        <taxon>Micromonospora</taxon>
    </lineage>
</organism>
<evidence type="ECO:0000313" key="2">
    <source>
        <dbReference type="EMBL" id="SCL21772.1"/>
    </source>
</evidence>
<gene>
    <name evidence="1" type="ORF">GA0074694_3070</name>
    <name evidence="2" type="ORF">GA0074694_3142</name>
</gene>
<dbReference type="AlphaFoldDB" id="A0A1C6RWY8"/>
<evidence type="ECO:0000313" key="3">
    <source>
        <dbReference type="Proteomes" id="UP000198906"/>
    </source>
</evidence>
<name>A0A1C6RWY8_9ACTN</name>
<reference evidence="1" key="2">
    <citation type="submission" date="2016-06" db="EMBL/GenBank/DDBJ databases">
        <authorList>
            <person name="Kjaerup R.B."/>
            <person name="Dalgaard T.S."/>
            <person name="Juul-Madsen H.R."/>
        </authorList>
    </citation>
    <scope>NUCLEOTIDE SEQUENCE [LARGE SCALE GENOMIC DNA]</scope>
    <source>
        <strain evidence="1">DSM 46123</strain>
    </source>
</reference>